<evidence type="ECO:0000256" key="3">
    <source>
        <dbReference type="ARBA" id="ARBA00022692"/>
    </source>
</evidence>
<gene>
    <name evidence="12" type="ORF">ACFQEV_04640</name>
</gene>
<dbReference type="Pfam" id="PF01595">
    <property type="entry name" value="CNNM"/>
    <property type="match status" value="1"/>
</dbReference>
<dbReference type="SUPFAM" id="SSF54631">
    <property type="entry name" value="CBS-domain pair"/>
    <property type="match status" value="1"/>
</dbReference>
<dbReference type="AlphaFoldDB" id="A0ABD5TZN2"/>
<keyword evidence="5 9" id="KW-1133">Transmembrane helix</keyword>
<feature type="domain" description="CNNM transmembrane" evidence="11">
    <location>
        <begin position="3"/>
        <end position="205"/>
    </location>
</feature>
<evidence type="ECO:0000256" key="9">
    <source>
        <dbReference type="SAM" id="Phobius"/>
    </source>
</evidence>
<dbReference type="InterPro" id="IPR046342">
    <property type="entry name" value="CBS_dom_sf"/>
</dbReference>
<dbReference type="RefSeq" id="WP_379693023.1">
    <property type="nucleotide sequence ID" value="NZ_JBHSXH010000009.1"/>
</dbReference>
<dbReference type="PANTHER" id="PTHR43099">
    <property type="entry name" value="UPF0053 PROTEIN YRKA"/>
    <property type="match status" value="1"/>
</dbReference>
<dbReference type="InterPro" id="IPR036318">
    <property type="entry name" value="FAD-bd_PCMH-like_sf"/>
</dbReference>
<keyword evidence="3 9" id="KW-0812">Transmembrane</keyword>
<dbReference type="InterPro" id="IPR000644">
    <property type="entry name" value="CBS_dom"/>
</dbReference>
<dbReference type="Proteomes" id="UP001596408">
    <property type="component" value="Unassembled WGS sequence"/>
</dbReference>
<dbReference type="Pfam" id="PF00571">
    <property type="entry name" value="CBS"/>
    <property type="match status" value="2"/>
</dbReference>
<keyword evidence="4" id="KW-0677">Repeat</keyword>
<organism evidence="12 13">
    <name type="scientific">Halopelagius fulvigenes</name>
    <dbReference type="NCBI Taxonomy" id="1198324"/>
    <lineage>
        <taxon>Archaea</taxon>
        <taxon>Methanobacteriati</taxon>
        <taxon>Methanobacteriota</taxon>
        <taxon>Stenosarchaea group</taxon>
        <taxon>Halobacteria</taxon>
        <taxon>Halobacteriales</taxon>
        <taxon>Haloferacaceae</taxon>
    </lineage>
</organism>
<keyword evidence="7 9" id="KW-0472">Membrane</keyword>
<evidence type="ECO:0000256" key="4">
    <source>
        <dbReference type="ARBA" id="ARBA00022737"/>
    </source>
</evidence>
<feature type="domain" description="CBS" evidence="10">
    <location>
        <begin position="224"/>
        <end position="286"/>
    </location>
</feature>
<keyword evidence="6 8" id="KW-0129">CBS domain</keyword>
<dbReference type="FunFam" id="3.10.580.10:FF:000002">
    <property type="entry name" value="Magnesium/cobalt efflux protein CorC"/>
    <property type="match status" value="1"/>
</dbReference>
<dbReference type="InterPro" id="IPR005170">
    <property type="entry name" value="Transptr-assoc_dom"/>
</dbReference>
<dbReference type="GO" id="GO:0005886">
    <property type="term" value="C:plasma membrane"/>
    <property type="evidence" value="ECO:0007669"/>
    <property type="project" value="UniProtKB-SubCell"/>
</dbReference>
<evidence type="ECO:0000259" key="10">
    <source>
        <dbReference type="PROSITE" id="PS51371"/>
    </source>
</evidence>
<dbReference type="Gene3D" id="3.30.465.10">
    <property type="match status" value="1"/>
</dbReference>
<evidence type="ECO:0000313" key="12">
    <source>
        <dbReference type="EMBL" id="MFC6824284.1"/>
    </source>
</evidence>
<evidence type="ECO:0000313" key="13">
    <source>
        <dbReference type="Proteomes" id="UP001596408"/>
    </source>
</evidence>
<dbReference type="SMART" id="SM01091">
    <property type="entry name" value="CorC_HlyC"/>
    <property type="match status" value="1"/>
</dbReference>
<sequence length="449" mass="49373">MVNVVVSGLQILLALFLVFMNGFFVAAEFAFVRIRPTRVDALAEEGKSGAKYVVDAVENLDEFLAVSQLGITLSSLGLGWIGEPAVASLIEPLLGPLLPESAVHLVSFAVGFGIITFLHVVFGELAPKTMAIQEAEKIAFFVALPMKIFYYIFVPGIVVFNGTANFFTRLVGVSPASESEEAHTEDEILLVLSQSEEVGHIDLDEVEMIEGIFELGDTVAREIMVPRPDVVTVPPEMPLDELRSFVADGQFTRYLVLDAENGEQAVGFVHIKDVLRATEARTEDDARPAPTAGDMAREVLVVPEDHRIDELLVAFRKQEIQMAVIIDEWGELEGIVTIEDIIEEVVGEIRDEFDAEEFEPTVTRLENGAYAADGNVSIEMVNEEVGSDFESEDFETIAGLVLSHLGRVPEVDDRVEVDGYALRVNEVEDTRISQITITETDEPTPESEE</sequence>
<feature type="transmembrane region" description="Helical" evidence="9">
    <location>
        <begin position="138"/>
        <end position="160"/>
    </location>
</feature>
<reference evidence="12 13" key="1">
    <citation type="journal article" date="2019" name="Int. J. Syst. Evol. Microbiol.">
        <title>The Global Catalogue of Microorganisms (GCM) 10K type strain sequencing project: providing services to taxonomists for standard genome sequencing and annotation.</title>
        <authorList>
            <consortium name="The Broad Institute Genomics Platform"/>
            <consortium name="The Broad Institute Genome Sequencing Center for Infectious Disease"/>
            <person name="Wu L."/>
            <person name="Ma J."/>
        </authorList>
    </citation>
    <scope>NUCLEOTIDE SEQUENCE [LARGE SCALE GENOMIC DNA]</scope>
    <source>
        <strain evidence="12 13">YIM 94188</strain>
    </source>
</reference>
<dbReference type="CDD" id="cd04590">
    <property type="entry name" value="CBS_pair_CorC_HlyC_assoc"/>
    <property type="match status" value="1"/>
</dbReference>
<dbReference type="InterPro" id="IPR051676">
    <property type="entry name" value="UPF0053_domain"/>
</dbReference>
<dbReference type="PROSITE" id="PS51846">
    <property type="entry name" value="CNNM"/>
    <property type="match status" value="1"/>
</dbReference>
<dbReference type="SMART" id="SM00116">
    <property type="entry name" value="CBS"/>
    <property type="match status" value="2"/>
</dbReference>
<evidence type="ECO:0000256" key="7">
    <source>
        <dbReference type="ARBA" id="ARBA00023136"/>
    </source>
</evidence>
<accession>A0ABD5TZN2</accession>
<dbReference type="SUPFAM" id="SSF56176">
    <property type="entry name" value="FAD-binding/transporter-associated domain-like"/>
    <property type="match status" value="1"/>
</dbReference>
<feature type="domain" description="CBS" evidence="10">
    <location>
        <begin position="295"/>
        <end position="352"/>
    </location>
</feature>
<evidence type="ECO:0000256" key="2">
    <source>
        <dbReference type="ARBA" id="ARBA00022475"/>
    </source>
</evidence>
<feature type="transmembrane region" description="Helical" evidence="9">
    <location>
        <begin position="102"/>
        <end position="126"/>
    </location>
</feature>
<dbReference type="Gene3D" id="3.10.580.10">
    <property type="entry name" value="CBS-domain"/>
    <property type="match status" value="1"/>
</dbReference>
<comment type="subcellular location">
    <subcellularLocation>
        <location evidence="1">Cell membrane</location>
        <topology evidence="1">Multi-pass membrane protein</topology>
    </subcellularLocation>
</comment>
<dbReference type="InterPro" id="IPR016169">
    <property type="entry name" value="FAD-bd_PCMH_sub2"/>
</dbReference>
<name>A0ABD5TZN2_9EURY</name>
<evidence type="ECO:0000259" key="11">
    <source>
        <dbReference type="PROSITE" id="PS51846"/>
    </source>
</evidence>
<dbReference type="PROSITE" id="PS51371">
    <property type="entry name" value="CBS"/>
    <property type="match status" value="2"/>
</dbReference>
<protein>
    <submittedName>
        <fullName evidence="12">Hemolysin family protein</fullName>
    </submittedName>
</protein>
<dbReference type="Pfam" id="PF03471">
    <property type="entry name" value="CorC_HlyC"/>
    <property type="match status" value="1"/>
</dbReference>
<keyword evidence="2" id="KW-1003">Cell membrane</keyword>
<dbReference type="InterPro" id="IPR002550">
    <property type="entry name" value="CNNM"/>
</dbReference>
<dbReference type="PANTHER" id="PTHR43099:SF5">
    <property type="entry name" value="HLYC_CORC FAMILY TRANSPORTER"/>
    <property type="match status" value="1"/>
</dbReference>
<feature type="transmembrane region" description="Helical" evidence="9">
    <location>
        <begin position="12"/>
        <end position="32"/>
    </location>
</feature>
<dbReference type="InterPro" id="IPR044751">
    <property type="entry name" value="Ion_transp-like_CBS"/>
</dbReference>
<evidence type="ECO:0000256" key="8">
    <source>
        <dbReference type="PROSITE-ProRule" id="PRU00703"/>
    </source>
</evidence>
<evidence type="ECO:0000256" key="6">
    <source>
        <dbReference type="ARBA" id="ARBA00023122"/>
    </source>
</evidence>
<dbReference type="EMBL" id="JBHSXH010000009">
    <property type="protein sequence ID" value="MFC6824284.1"/>
    <property type="molecule type" value="Genomic_DNA"/>
</dbReference>
<proteinExistence type="predicted"/>
<evidence type="ECO:0000256" key="5">
    <source>
        <dbReference type="ARBA" id="ARBA00022989"/>
    </source>
</evidence>
<keyword evidence="13" id="KW-1185">Reference proteome</keyword>
<comment type="caution">
    <text evidence="12">The sequence shown here is derived from an EMBL/GenBank/DDBJ whole genome shotgun (WGS) entry which is preliminary data.</text>
</comment>
<evidence type="ECO:0000256" key="1">
    <source>
        <dbReference type="ARBA" id="ARBA00004651"/>
    </source>
</evidence>